<name>A0A024SJN3_HYPJR</name>
<dbReference type="EMBL" id="KI911139">
    <property type="protein sequence ID" value="ETS06334.1"/>
    <property type="molecule type" value="Genomic_DNA"/>
</dbReference>
<evidence type="ECO:0000313" key="2">
    <source>
        <dbReference type="Proteomes" id="UP000024376"/>
    </source>
</evidence>
<dbReference type="Proteomes" id="UP000024376">
    <property type="component" value="Unassembled WGS sequence"/>
</dbReference>
<reference evidence="2" key="1">
    <citation type="journal article" date="2013" name="Ind. Biotechnol.">
        <title>Comparative genomics analysis of Trichoderma reesei strains.</title>
        <authorList>
            <person name="Koike H."/>
            <person name="Aerts A."/>
            <person name="LaButti K."/>
            <person name="Grigoriev I.V."/>
            <person name="Baker S.E."/>
        </authorList>
    </citation>
    <scope>NUCLEOTIDE SEQUENCE [LARGE SCALE GENOMIC DNA]</scope>
    <source>
        <strain evidence="2">ATCC 56765 / BCRC 32924 / NRRL 11460 / Rut C-30</strain>
    </source>
</reference>
<evidence type="ECO:0000313" key="1">
    <source>
        <dbReference type="EMBL" id="ETS06334.1"/>
    </source>
</evidence>
<organism evidence="1 2">
    <name type="scientific">Hypocrea jecorina (strain ATCC 56765 / BCRC 32924 / NRRL 11460 / Rut C-30)</name>
    <name type="common">Trichoderma reesei</name>
    <dbReference type="NCBI Taxonomy" id="1344414"/>
    <lineage>
        <taxon>Eukaryota</taxon>
        <taxon>Fungi</taxon>
        <taxon>Dikarya</taxon>
        <taxon>Ascomycota</taxon>
        <taxon>Pezizomycotina</taxon>
        <taxon>Sordariomycetes</taxon>
        <taxon>Hypocreomycetidae</taxon>
        <taxon>Hypocreales</taxon>
        <taxon>Hypocreaceae</taxon>
        <taxon>Trichoderma</taxon>
    </lineage>
</organism>
<protein>
    <submittedName>
        <fullName evidence="1">Uncharacterized protein</fullName>
    </submittedName>
</protein>
<proteinExistence type="predicted"/>
<gene>
    <name evidence="1" type="ORF">M419DRAFT_135289</name>
</gene>
<accession>A0A024SJN3</accession>
<dbReference type="AlphaFoldDB" id="A0A024SJN3"/>
<sequence>MTYDVSGQDNLSVFGVQSRLPPIRHHPSCHLWQSLSVPHFICAFEDQIHFVHGVESCY</sequence>
<dbReference type="HOGENOM" id="CLU_2980762_0_0_1"/>
<dbReference type="KEGG" id="trr:M419DRAFT_135289"/>